<dbReference type="Proteomes" id="UP001626550">
    <property type="component" value="Unassembled WGS sequence"/>
</dbReference>
<evidence type="ECO:0000256" key="1">
    <source>
        <dbReference type="ARBA" id="ARBA00005771"/>
    </source>
</evidence>
<dbReference type="GO" id="GO:0016740">
    <property type="term" value="F:transferase activity"/>
    <property type="evidence" value="ECO:0007669"/>
    <property type="project" value="UniProtKB-KW"/>
</dbReference>
<dbReference type="InterPro" id="IPR027417">
    <property type="entry name" value="P-loop_NTPase"/>
</dbReference>
<evidence type="ECO:0000313" key="5">
    <source>
        <dbReference type="Proteomes" id="UP001626550"/>
    </source>
</evidence>
<evidence type="ECO:0000259" key="3">
    <source>
        <dbReference type="Pfam" id="PF00685"/>
    </source>
</evidence>
<dbReference type="AlphaFoldDB" id="A0ABD2QAJ1"/>
<accession>A0ABD2QAJ1</accession>
<comment type="similarity">
    <text evidence="1">Belongs to the sulfotransferase 1 family.</text>
</comment>
<dbReference type="Gene3D" id="3.40.50.300">
    <property type="entry name" value="P-loop containing nucleotide triphosphate hydrolases"/>
    <property type="match status" value="1"/>
</dbReference>
<reference evidence="4 5" key="1">
    <citation type="submission" date="2024-11" db="EMBL/GenBank/DDBJ databases">
        <title>Adaptive evolution of stress response genes in parasites aligns with host niche diversity.</title>
        <authorList>
            <person name="Hahn C."/>
            <person name="Resl P."/>
        </authorList>
    </citation>
    <scope>NUCLEOTIDE SEQUENCE [LARGE SCALE GENOMIC DNA]</scope>
    <source>
        <strain evidence="4">EGGRZ-B1_66</strain>
        <tissue evidence="4">Body</tissue>
    </source>
</reference>
<organism evidence="4 5">
    <name type="scientific">Cichlidogyrus casuarinus</name>
    <dbReference type="NCBI Taxonomy" id="1844966"/>
    <lineage>
        <taxon>Eukaryota</taxon>
        <taxon>Metazoa</taxon>
        <taxon>Spiralia</taxon>
        <taxon>Lophotrochozoa</taxon>
        <taxon>Platyhelminthes</taxon>
        <taxon>Monogenea</taxon>
        <taxon>Monopisthocotylea</taxon>
        <taxon>Dactylogyridea</taxon>
        <taxon>Ancyrocephalidae</taxon>
        <taxon>Cichlidogyrus</taxon>
    </lineage>
</organism>
<dbReference type="EMBL" id="JBJKFK010000542">
    <property type="protein sequence ID" value="KAL3316423.1"/>
    <property type="molecule type" value="Genomic_DNA"/>
</dbReference>
<dbReference type="PANTHER" id="PTHR11783">
    <property type="entry name" value="SULFOTRANSFERASE SULT"/>
    <property type="match status" value="1"/>
</dbReference>
<sequence length="349" mass="40884">MSTDGAGSNELSRLNPKYPACDKEFLYDDCLWTSWTSLDIIARVDKQFLFRSDDVIIAGYGKCGNTLLGEMLWILHQSRAQSEESVQRAIGSASASTIYSRIPFLEMNYVIDFKPIAGEMLPIDFLEKHASSQRFIKTHLPIELLERAFQRQERSDPEFSRPVIVLTIRNPKDTAVSMYNFYRIAEEYSYKSSWDDFFEMWTDGWIVGGDYRIIYKQWAEYYTKNKPKKLITIVSFEDCVLNPEKVLVQLCDFFAFQKPQDADKEIIFAPIIRHTRFDTMKDNEMVNYTTMEGFNDSGNFMRKGQVGDWRNWYTDQQNQVHETHYDDTEYQLEQIFGFASSLYTKPTKP</sequence>
<dbReference type="SUPFAM" id="SSF52540">
    <property type="entry name" value="P-loop containing nucleoside triphosphate hydrolases"/>
    <property type="match status" value="1"/>
</dbReference>
<name>A0ABD2QAJ1_9PLAT</name>
<dbReference type="InterPro" id="IPR000863">
    <property type="entry name" value="Sulfotransferase_dom"/>
</dbReference>
<gene>
    <name evidence="4" type="ORF">Ciccas_004940</name>
</gene>
<protein>
    <recommendedName>
        <fullName evidence="3">Sulfotransferase domain-containing protein</fullName>
    </recommendedName>
</protein>
<keyword evidence="5" id="KW-1185">Reference proteome</keyword>
<feature type="domain" description="Sulfotransferase" evidence="3">
    <location>
        <begin position="53"/>
        <end position="326"/>
    </location>
</feature>
<evidence type="ECO:0000256" key="2">
    <source>
        <dbReference type="ARBA" id="ARBA00022679"/>
    </source>
</evidence>
<dbReference type="Pfam" id="PF00685">
    <property type="entry name" value="Sulfotransfer_1"/>
    <property type="match status" value="1"/>
</dbReference>
<keyword evidence="2" id="KW-0808">Transferase</keyword>
<comment type="caution">
    <text evidence="4">The sequence shown here is derived from an EMBL/GenBank/DDBJ whole genome shotgun (WGS) entry which is preliminary data.</text>
</comment>
<proteinExistence type="inferred from homology"/>
<evidence type="ECO:0000313" key="4">
    <source>
        <dbReference type="EMBL" id="KAL3316423.1"/>
    </source>
</evidence>